<feature type="region of interest" description="Disordered" evidence="7">
    <location>
        <begin position="1"/>
        <end position="20"/>
    </location>
</feature>
<accession>A0A9Q0XFU4</accession>
<evidence type="ECO:0000256" key="3">
    <source>
        <dbReference type="ARBA" id="ARBA00022737"/>
    </source>
</evidence>
<dbReference type="SMART" id="SM00355">
    <property type="entry name" value="ZnF_C2H2"/>
    <property type="match status" value="4"/>
</dbReference>
<evidence type="ECO:0000256" key="5">
    <source>
        <dbReference type="ARBA" id="ARBA00022833"/>
    </source>
</evidence>
<keyword evidence="6" id="KW-0539">Nucleus</keyword>
<feature type="region of interest" description="Disordered" evidence="7">
    <location>
        <begin position="191"/>
        <end position="240"/>
    </location>
</feature>
<name>A0A9Q0XFU4_9SAUR</name>
<keyword evidence="4" id="KW-0863">Zinc-finger</keyword>
<protein>
    <recommendedName>
        <fullName evidence="8">C2H2-type domain-containing protein</fullName>
    </recommendedName>
</protein>
<evidence type="ECO:0000313" key="9">
    <source>
        <dbReference type="EMBL" id="KAJ7313517.1"/>
    </source>
</evidence>
<feature type="compositionally biased region" description="Polar residues" evidence="7">
    <location>
        <begin position="590"/>
        <end position="600"/>
    </location>
</feature>
<evidence type="ECO:0000256" key="6">
    <source>
        <dbReference type="ARBA" id="ARBA00023242"/>
    </source>
</evidence>
<dbReference type="GO" id="GO:0003676">
    <property type="term" value="F:nucleic acid binding"/>
    <property type="evidence" value="ECO:0007669"/>
    <property type="project" value="InterPro"/>
</dbReference>
<gene>
    <name evidence="9" type="ORF">JRQ81_004960</name>
</gene>
<keyword evidence="2" id="KW-0479">Metal-binding</keyword>
<dbReference type="Gene3D" id="3.30.160.60">
    <property type="entry name" value="Classic Zinc Finger"/>
    <property type="match status" value="4"/>
</dbReference>
<dbReference type="PANTHER" id="PTHR23067">
    <property type="entry name" value="DOUBLE-STRANDED RNA-BINDING ZINC FINGER PROTEIN"/>
    <property type="match status" value="1"/>
</dbReference>
<dbReference type="PANTHER" id="PTHR23067:SF6">
    <property type="entry name" value="ZINC FINGER PROTEIN 385C"/>
    <property type="match status" value="1"/>
</dbReference>
<sequence length="737" mass="80389">MKRPLSPCHSPESSLWGSLTDSASLGRLPEQRSKREKKHPTFTLCEVCNIQLNSAVQAQIHYNGKSHQKRLKQLNKGKVLPTQGPASHNNSLLTSLPIPGRSLHSALDIKHFLTFRLNGTPPLNLFPNFNTMDPVQKAVINHTFGVPNTLKKKQFISCNICHLRFNSANQAEAHYRGHRHARRLKAIEAVKNKHKTADSSSSSSSSQEKPADSDTALDLSGDTSSNNNIAQPHGLLGLSQPPADNCSLMVVAPAEESSTKLASGISSLVSPPASEPSEGAPDSTSVASSSVAAGTETPATESSQTISSTRDTEREGKKNKQHLYCPTCKVTVNSASQLEAHNSGAKHKSMLEGQAVMPRRGRGKVLSRAGHKPKRIGSKGSLSIQNKAFQCQVCEIFVNSETQLNQHMSSRRHKDRLAGKPPKPKYSPYSKLQKNTALAVSVLKVHIIECSSQQHGQLEMFYRGRGSDSVHSARPAHTPTGCCYPLPSSYLWTSAFPNPTRPHASSYGPHRLCSLLENLARFSVPSINQDYEDEEEGNWGGKMTLQGLVLQMPDFDTNGEGSNLAFNAVALIQIPSLLSLSIFEFSSPHDGTSTPTSHTVSKGLEAEPSKPKRPGGNLFSSSRSLTWRDKRHSFLAPVMAFSQMGKDNLISDIHILTCMCTRTGHKSQRVEDIGLGREHLAENIGNCLMLNQSINPSILVLTTLADSSFAGWSIPSQCFGLEKPQCFFTYSMLSREK</sequence>
<comment type="caution">
    <text evidence="9">The sequence shown here is derived from an EMBL/GenBank/DDBJ whole genome shotgun (WGS) entry which is preliminary data.</text>
</comment>
<feature type="domain" description="C2H2-type" evidence="8">
    <location>
        <begin position="391"/>
        <end position="413"/>
    </location>
</feature>
<feature type="compositionally biased region" description="Low complexity" evidence="7">
    <location>
        <begin position="270"/>
        <end position="293"/>
    </location>
</feature>
<keyword evidence="5" id="KW-0862">Zinc</keyword>
<evidence type="ECO:0000256" key="2">
    <source>
        <dbReference type="ARBA" id="ARBA00022723"/>
    </source>
</evidence>
<keyword evidence="10" id="KW-1185">Reference proteome</keyword>
<dbReference type="InterPro" id="IPR013087">
    <property type="entry name" value="Znf_C2H2_type"/>
</dbReference>
<comment type="subcellular location">
    <subcellularLocation>
        <location evidence="1">Nucleus</location>
    </subcellularLocation>
</comment>
<dbReference type="GO" id="GO:0008270">
    <property type="term" value="F:zinc ion binding"/>
    <property type="evidence" value="ECO:0007669"/>
    <property type="project" value="UniProtKB-KW"/>
</dbReference>
<proteinExistence type="predicted"/>
<organism evidence="9 10">
    <name type="scientific">Phrynocephalus forsythii</name>
    <dbReference type="NCBI Taxonomy" id="171643"/>
    <lineage>
        <taxon>Eukaryota</taxon>
        <taxon>Metazoa</taxon>
        <taxon>Chordata</taxon>
        <taxon>Craniata</taxon>
        <taxon>Vertebrata</taxon>
        <taxon>Euteleostomi</taxon>
        <taxon>Lepidosauria</taxon>
        <taxon>Squamata</taxon>
        <taxon>Bifurcata</taxon>
        <taxon>Unidentata</taxon>
        <taxon>Episquamata</taxon>
        <taxon>Toxicofera</taxon>
        <taxon>Iguania</taxon>
        <taxon>Acrodonta</taxon>
        <taxon>Agamidae</taxon>
        <taxon>Agaminae</taxon>
        <taxon>Phrynocephalus</taxon>
    </lineage>
</organism>
<dbReference type="InterPro" id="IPR003604">
    <property type="entry name" value="Matrin/U1-like-C_Znf_C2H2"/>
</dbReference>
<feature type="compositionally biased region" description="Polar residues" evidence="7">
    <location>
        <begin position="297"/>
        <end position="309"/>
    </location>
</feature>
<feature type="compositionally biased region" description="Polar residues" evidence="7">
    <location>
        <begin position="221"/>
        <end position="230"/>
    </location>
</feature>
<dbReference type="EMBL" id="JAPFRF010000012">
    <property type="protein sequence ID" value="KAJ7313517.1"/>
    <property type="molecule type" value="Genomic_DNA"/>
</dbReference>
<feature type="compositionally biased region" description="Polar residues" evidence="7">
    <location>
        <begin position="11"/>
        <end position="20"/>
    </location>
</feature>
<dbReference type="SMART" id="SM00451">
    <property type="entry name" value="ZnF_U1"/>
    <property type="match status" value="4"/>
</dbReference>
<dbReference type="AlphaFoldDB" id="A0A9Q0XFU4"/>
<reference evidence="9" key="1">
    <citation type="journal article" date="2023" name="DNA Res.">
        <title>Chromosome-level genome assembly of Phrynocephalus forsythii using third-generation DNA sequencing and Hi-C analysis.</title>
        <authorList>
            <person name="Qi Y."/>
            <person name="Zhao W."/>
            <person name="Zhao Y."/>
            <person name="Niu C."/>
            <person name="Cao S."/>
            <person name="Zhang Y."/>
        </authorList>
    </citation>
    <scope>NUCLEOTIDE SEQUENCE</scope>
    <source>
        <tissue evidence="9">Muscle</tissue>
    </source>
</reference>
<keyword evidence="3" id="KW-0677">Repeat</keyword>
<feature type="region of interest" description="Disordered" evidence="7">
    <location>
        <begin position="356"/>
        <end position="381"/>
    </location>
</feature>
<feature type="domain" description="C2H2-type" evidence="8">
    <location>
        <begin position="158"/>
        <end position="180"/>
    </location>
</feature>
<evidence type="ECO:0000313" key="10">
    <source>
        <dbReference type="Proteomes" id="UP001142489"/>
    </source>
</evidence>
<dbReference type="PROSITE" id="PS00028">
    <property type="entry name" value="ZINC_FINGER_C2H2_1"/>
    <property type="match status" value="2"/>
</dbReference>
<evidence type="ECO:0000256" key="1">
    <source>
        <dbReference type="ARBA" id="ARBA00004123"/>
    </source>
</evidence>
<evidence type="ECO:0000256" key="7">
    <source>
        <dbReference type="SAM" id="MobiDB-lite"/>
    </source>
</evidence>
<feature type="compositionally biased region" description="Basic residues" evidence="7">
    <location>
        <begin position="359"/>
        <end position="377"/>
    </location>
</feature>
<dbReference type="OrthoDB" id="434647at2759"/>
<dbReference type="SUPFAM" id="SSF57667">
    <property type="entry name" value="beta-beta-alpha zinc fingers"/>
    <property type="match status" value="4"/>
</dbReference>
<feature type="region of interest" description="Disordered" evidence="7">
    <location>
        <begin position="590"/>
        <end position="621"/>
    </location>
</feature>
<dbReference type="GO" id="GO:0005634">
    <property type="term" value="C:nucleus"/>
    <property type="evidence" value="ECO:0007669"/>
    <property type="project" value="UniProtKB-SubCell"/>
</dbReference>
<feature type="region of interest" description="Disordered" evidence="7">
    <location>
        <begin position="262"/>
        <end position="320"/>
    </location>
</feature>
<dbReference type="Pfam" id="PF12874">
    <property type="entry name" value="zf-met"/>
    <property type="match status" value="4"/>
</dbReference>
<evidence type="ECO:0000259" key="8">
    <source>
        <dbReference type="PROSITE" id="PS00028"/>
    </source>
</evidence>
<dbReference type="InterPro" id="IPR051845">
    <property type="entry name" value="Znf385"/>
</dbReference>
<feature type="region of interest" description="Disordered" evidence="7">
    <location>
        <begin position="405"/>
        <end position="429"/>
    </location>
</feature>
<evidence type="ECO:0000256" key="4">
    <source>
        <dbReference type="ARBA" id="ARBA00022771"/>
    </source>
</evidence>
<dbReference type="InterPro" id="IPR036236">
    <property type="entry name" value="Znf_C2H2_sf"/>
</dbReference>
<dbReference type="Proteomes" id="UP001142489">
    <property type="component" value="Unassembled WGS sequence"/>
</dbReference>